<feature type="region of interest" description="Disordered" evidence="15">
    <location>
        <begin position="175"/>
        <end position="194"/>
    </location>
</feature>
<dbReference type="PROSITE" id="PS50088">
    <property type="entry name" value="ANK_REPEAT"/>
    <property type="match status" value="1"/>
</dbReference>
<evidence type="ECO:0000313" key="19">
    <source>
        <dbReference type="Proteomes" id="UP000249390"/>
    </source>
</evidence>
<accession>A0A328D227</accession>
<evidence type="ECO:0000256" key="13">
    <source>
        <dbReference type="ARBA" id="ARBA00023242"/>
    </source>
</evidence>
<dbReference type="SMART" id="SM00248">
    <property type="entry name" value="ANK"/>
    <property type="match status" value="1"/>
</dbReference>
<dbReference type="InterPro" id="IPR036770">
    <property type="entry name" value="Ankyrin_rpt-contain_sf"/>
</dbReference>
<dbReference type="InterPro" id="IPR005559">
    <property type="entry name" value="CG-1_dom"/>
</dbReference>
<organism evidence="18 19">
    <name type="scientific">Cuscuta australis</name>
    <dbReference type="NCBI Taxonomy" id="267555"/>
    <lineage>
        <taxon>Eukaryota</taxon>
        <taxon>Viridiplantae</taxon>
        <taxon>Streptophyta</taxon>
        <taxon>Embryophyta</taxon>
        <taxon>Tracheophyta</taxon>
        <taxon>Spermatophyta</taxon>
        <taxon>Magnoliopsida</taxon>
        <taxon>eudicotyledons</taxon>
        <taxon>Gunneridae</taxon>
        <taxon>Pentapetalae</taxon>
        <taxon>asterids</taxon>
        <taxon>lamiids</taxon>
        <taxon>Solanales</taxon>
        <taxon>Convolvulaceae</taxon>
        <taxon>Cuscuteae</taxon>
        <taxon>Cuscuta</taxon>
        <taxon>Cuscuta subgen. Grammica</taxon>
        <taxon>Cuscuta sect. Cleistogrammica</taxon>
    </lineage>
</organism>
<evidence type="ECO:0000259" key="17">
    <source>
        <dbReference type="PROSITE" id="PS51437"/>
    </source>
</evidence>
<comment type="subcellular location">
    <subcellularLocation>
        <location evidence="1">Nucleus</location>
    </subcellularLocation>
    <subcellularLocation>
        <location evidence="2">Plastid</location>
    </subcellularLocation>
</comment>
<gene>
    <name evidence="18" type="ORF">DM860_002626</name>
</gene>
<comment type="caution">
    <text evidence="18">The sequence shown here is derived from an EMBL/GenBank/DDBJ whole genome shotgun (WGS) entry which is preliminary data.</text>
</comment>
<reference evidence="18 19" key="1">
    <citation type="submission" date="2018-06" db="EMBL/GenBank/DDBJ databases">
        <title>The Genome of Cuscuta australis (Dodder) Provides Insight into the Evolution of Plant Parasitism.</title>
        <authorList>
            <person name="Liu H."/>
        </authorList>
    </citation>
    <scope>NUCLEOTIDE SEQUENCE [LARGE SCALE GENOMIC DNA]</scope>
    <source>
        <strain evidence="19">cv. Yunnan</strain>
        <tissue evidence="18">Vines</tissue>
    </source>
</reference>
<dbReference type="Pfam" id="PF12796">
    <property type="entry name" value="Ank_2"/>
    <property type="match status" value="1"/>
</dbReference>
<keyword evidence="7" id="KW-0805">Transcription regulation</keyword>
<evidence type="ECO:0000256" key="5">
    <source>
        <dbReference type="ARBA" id="ARBA00022837"/>
    </source>
</evidence>
<dbReference type="SMART" id="SM01076">
    <property type="entry name" value="CG-1"/>
    <property type="match status" value="1"/>
</dbReference>
<keyword evidence="16" id="KW-0732">Signal</keyword>
<proteinExistence type="inferred from homology"/>
<dbReference type="Gene3D" id="1.20.5.190">
    <property type="match status" value="1"/>
</dbReference>
<evidence type="ECO:0000256" key="9">
    <source>
        <dbReference type="ARBA" id="ARBA00023043"/>
    </source>
</evidence>
<evidence type="ECO:0000256" key="11">
    <source>
        <dbReference type="ARBA" id="ARBA00023159"/>
    </source>
</evidence>
<evidence type="ECO:0000256" key="14">
    <source>
        <dbReference type="PROSITE-ProRule" id="PRU00023"/>
    </source>
</evidence>
<evidence type="ECO:0000256" key="1">
    <source>
        <dbReference type="ARBA" id="ARBA00004123"/>
    </source>
</evidence>
<dbReference type="Pfam" id="PF00612">
    <property type="entry name" value="IQ"/>
    <property type="match status" value="2"/>
</dbReference>
<evidence type="ECO:0000256" key="15">
    <source>
        <dbReference type="SAM" id="MobiDB-lite"/>
    </source>
</evidence>
<dbReference type="SUPFAM" id="SSF48403">
    <property type="entry name" value="Ankyrin repeat"/>
    <property type="match status" value="1"/>
</dbReference>
<dbReference type="InterPro" id="IPR002909">
    <property type="entry name" value="IPT_dom"/>
</dbReference>
<dbReference type="PANTHER" id="PTHR23335">
    <property type="entry name" value="CALMODULIN-BINDING TRANSCRIPTION ACTIVATOR CAMTA"/>
    <property type="match status" value="1"/>
</dbReference>
<evidence type="ECO:0000256" key="16">
    <source>
        <dbReference type="SAM" id="SignalP"/>
    </source>
</evidence>
<dbReference type="InterPro" id="IPR013783">
    <property type="entry name" value="Ig-like_fold"/>
</dbReference>
<dbReference type="Gene3D" id="2.60.40.10">
    <property type="entry name" value="Immunoglobulins"/>
    <property type="match status" value="1"/>
</dbReference>
<dbReference type="GO" id="GO:0003712">
    <property type="term" value="F:transcription coregulator activity"/>
    <property type="evidence" value="ECO:0007669"/>
    <property type="project" value="TreeGrafter"/>
</dbReference>
<keyword evidence="8" id="KW-0346">Stress response</keyword>
<feature type="domain" description="CG-1" evidence="17">
    <location>
        <begin position="34"/>
        <end position="176"/>
    </location>
</feature>
<dbReference type="GO" id="GO:0009536">
    <property type="term" value="C:plastid"/>
    <property type="evidence" value="ECO:0007669"/>
    <property type="project" value="UniProtKB-SubCell"/>
</dbReference>
<dbReference type="Proteomes" id="UP000249390">
    <property type="component" value="Unassembled WGS sequence"/>
</dbReference>
<dbReference type="SUPFAM" id="SSF52540">
    <property type="entry name" value="P-loop containing nucleoside triphosphate hydrolases"/>
    <property type="match status" value="1"/>
</dbReference>
<feature type="signal peptide" evidence="16">
    <location>
        <begin position="1"/>
        <end position="17"/>
    </location>
</feature>
<keyword evidence="6" id="KW-0112">Calmodulin-binding</keyword>
<keyword evidence="4" id="KW-0677">Repeat</keyword>
<evidence type="ECO:0000313" key="18">
    <source>
        <dbReference type="EMBL" id="RAL38648.1"/>
    </source>
</evidence>
<dbReference type="PANTHER" id="PTHR23335:SF1">
    <property type="entry name" value="CALMODULIN-BINDING TRANSCRIPTION ACTIVATOR, ISOFORM F"/>
    <property type="match status" value="1"/>
</dbReference>
<protein>
    <recommendedName>
        <fullName evidence="17">CG-1 domain-containing protein</fullName>
    </recommendedName>
</protein>
<dbReference type="AlphaFoldDB" id="A0A328D227"/>
<dbReference type="PROSITE" id="PS51437">
    <property type="entry name" value="CG_1"/>
    <property type="match status" value="1"/>
</dbReference>
<keyword evidence="9 14" id="KW-0040">ANK repeat</keyword>
<dbReference type="InterPro" id="IPR014756">
    <property type="entry name" value="Ig_E-set"/>
</dbReference>
<feature type="chain" id="PRO_5016383524" description="CG-1 domain-containing protein" evidence="16">
    <location>
        <begin position="18"/>
        <end position="963"/>
    </location>
</feature>
<keyword evidence="13" id="KW-0539">Nucleus</keyword>
<evidence type="ECO:0000256" key="6">
    <source>
        <dbReference type="ARBA" id="ARBA00022860"/>
    </source>
</evidence>
<keyword evidence="5" id="KW-0106">Calcium</keyword>
<dbReference type="PROSITE" id="PS50297">
    <property type="entry name" value="ANK_REP_REGION"/>
    <property type="match status" value="1"/>
</dbReference>
<keyword evidence="11" id="KW-0010">Activator</keyword>
<comment type="similarity">
    <text evidence="3">Belongs to the CAMTA family.</text>
</comment>
<keyword evidence="19" id="KW-1185">Reference proteome</keyword>
<evidence type="ECO:0000256" key="2">
    <source>
        <dbReference type="ARBA" id="ARBA00004474"/>
    </source>
</evidence>
<evidence type="ECO:0000256" key="7">
    <source>
        <dbReference type="ARBA" id="ARBA00023015"/>
    </source>
</evidence>
<dbReference type="SUPFAM" id="SSF81296">
    <property type="entry name" value="E set domains"/>
    <property type="match status" value="1"/>
</dbReference>
<sequence length="963" mass="107417">MILLASSMGLISTLGLSKTFDGLWRCVVGKGYNYDHLVGEAKTRWLKAAEVLFILQNHENLQISHFLPEKPPSSVLNFFLLSLTFLTTSGSLFLYNKRVLRFFRKDGHRWRRKKDGRAGGEGHERLKVGNVEALNCYYAHGEQNPNFQRRVYWMLNPAHEHIVLVHYRDKSQGKHTSQFIPRHSPSSTFNQSPSPFSIQYTSSTSAMRESCEQQSTSAFVVTNSYGINQSIHTVEEDSNSSMLAVSDALRRIEEQLSTKCDSLNDIEPLDNSIEHSVDVDNIQDNYKSFNEIQDDSNTGNVTDNILMGHEGNGCKEMLTAYGSSTGAECNHTNEMTTLLARDPLETSEVITWQTFCSADDLNLGIDQQVEDIRYPTCRTPFNIGAINHDQFGTPFEKNQIGSHFEDNTCLTIPQRQNFRISGLCPDWGYTDETTKVIVTGSFHCDSSVSQWMCMFGDVEVPIQIIQDGVFCCYAPPHLPGKVTLCITMGDQESCSEVRDFEYRVKHTGTADNCLLGKQCTGKGTEELVLLVRFAKMLLFEKSRGNVGILESGNEFLEKAKETEDSWNEVILGILSGDLSSNLTIDWLLEELLKDKLQQWLAATLQGKASPLDSDCVLSRKEQGVIHMVAGLGFEWALRSILDAGVAVDFRDINGRTALHWAARFGRENMVAALIAHGASAGAVTDPTKEDLIGQSSAAIAATYGHNGLAGYLSEMALTSHLSSLTLEETELSKGDTQVMEAETAFGCIYETDVARNEDQISMKDTLAAARNATIAAACIQAAFRAHSFRKRQQRQAAAAAGDEFVALSNCISGFPASSTKLTYLTPRDYTSAALTIQKKYRGWKGRKDFLAFRQKVIKIQAHVRGYRARKEFRVSWATGVLEKIVLRWCRHGVGLRGFNLEMCESDDCDEILKVFRKQKVDATIEEAVSRVLSMVQSPEARQQYSRILEKYRQAKANLPSVAA</sequence>
<dbReference type="PROSITE" id="PS50096">
    <property type="entry name" value="IQ"/>
    <property type="match status" value="3"/>
</dbReference>
<dbReference type="InterPro" id="IPR002110">
    <property type="entry name" value="Ankyrin_rpt"/>
</dbReference>
<dbReference type="Gene3D" id="1.25.40.20">
    <property type="entry name" value="Ankyrin repeat-containing domain"/>
    <property type="match status" value="1"/>
</dbReference>
<keyword evidence="10" id="KW-0238">DNA-binding</keyword>
<dbReference type="GO" id="GO:0005634">
    <property type="term" value="C:nucleus"/>
    <property type="evidence" value="ECO:0007669"/>
    <property type="project" value="UniProtKB-SubCell"/>
</dbReference>
<dbReference type="GO" id="GO:0003690">
    <property type="term" value="F:double-stranded DNA binding"/>
    <property type="evidence" value="ECO:0007669"/>
    <property type="project" value="TreeGrafter"/>
</dbReference>
<dbReference type="SMART" id="SM00015">
    <property type="entry name" value="IQ"/>
    <property type="match status" value="3"/>
</dbReference>
<dbReference type="InterPro" id="IPR027417">
    <property type="entry name" value="P-loop_NTPase"/>
</dbReference>
<keyword evidence="12" id="KW-0804">Transcription</keyword>
<dbReference type="CDD" id="cd00102">
    <property type="entry name" value="IPT"/>
    <property type="match status" value="1"/>
</dbReference>
<evidence type="ECO:0000256" key="8">
    <source>
        <dbReference type="ARBA" id="ARBA00023016"/>
    </source>
</evidence>
<dbReference type="FunFam" id="1.20.5.190:FF:000003">
    <property type="entry name" value="Calmodulin-binding transcription activator 2"/>
    <property type="match status" value="1"/>
</dbReference>
<name>A0A328D227_9ASTE</name>
<evidence type="ECO:0000256" key="12">
    <source>
        <dbReference type="ARBA" id="ARBA00023163"/>
    </source>
</evidence>
<dbReference type="GO" id="GO:0005516">
    <property type="term" value="F:calmodulin binding"/>
    <property type="evidence" value="ECO:0007669"/>
    <property type="project" value="UniProtKB-KW"/>
</dbReference>
<evidence type="ECO:0000256" key="10">
    <source>
        <dbReference type="ARBA" id="ARBA00023125"/>
    </source>
</evidence>
<dbReference type="EMBL" id="NQVE01000209">
    <property type="protein sequence ID" value="RAL38648.1"/>
    <property type="molecule type" value="Genomic_DNA"/>
</dbReference>
<dbReference type="Pfam" id="PF01833">
    <property type="entry name" value="TIG"/>
    <property type="match status" value="1"/>
</dbReference>
<evidence type="ECO:0000256" key="3">
    <source>
        <dbReference type="ARBA" id="ARBA00008267"/>
    </source>
</evidence>
<evidence type="ECO:0000256" key="4">
    <source>
        <dbReference type="ARBA" id="ARBA00022737"/>
    </source>
</evidence>
<feature type="repeat" description="ANK" evidence="14">
    <location>
        <begin position="653"/>
        <end position="685"/>
    </location>
</feature>
<dbReference type="Pfam" id="PF03859">
    <property type="entry name" value="CG-1"/>
    <property type="match status" value="1"/>
</dbReference>
<dbReference type="GO" id="GO:0006357">
    <property type="term" value="P:regulation of transcription by RNA polymerase II"/>
    <property type="evidence" value="ECO:0007669"/>
    <property type="project" value="TreeGrafter"/>
</dbReference>
<dbReference type="InterPro" id="IPR000048">
    <property type="entry name" value="IQ_motif_EF-hand-BS"/>
</dbReference>